<evidence type="ECO:0000256" key="1">
    <source>
        <dbReference type="ARBA" id="ARBA00004236"/>
    </source>
</evidence>
<sequence>MRTAKSRVGKSPRRPKPSKQRSGDTEHYSVTDSGGMSYASVHFTDSNRFPDDEEFEYAIRSVEKAIEAGVYPIRIGEGSSGAYLAMNSNHDVVGVFKPKNEEPYSALNPKWAKWLQRNILPCCFGRGCLPLNQGYLSEVGASLVDNFLSLNIVPKTRVVRLAAPTFNYSKVDLAKLEAKEQIVQHCPHIGRYFNRLGLPFKLGSFQVFMEGYRNGTLWLECFGDQLAPPDLETMFQLQFERMVVLDYIIRNTDRTHSNWLIQCSGIKTTVSESDSISSSAAGTDSFMDVQLFPNAQAVKIAAIDNGLAFPFKHPDQWRGYPYHWADLRFAHVPFSSETIELVLPKISDVSFVNAMCEELRKLYEIDMAYNDTTFESQMAVLRGQCWNLVNALREEKTPAMLVASTPIKMTSTQPKGAPVPMLLMRPTRLPVMSTKRNFKGNPLQNVIQRRSNTCTLVLLSYGTFISESILIGHSESHTSNNVLPYSHYP</sequence>
<proteinExistence type="inferred from homology"/>
<name>A0A5S6QDP0_TRIMR</name>
<dbReference type="GO" id="GO:0005765">
    <property type="term" value="C:lysosomal membrane"/>
    <property type="evidence" value="ECO:0007669"/>
    <property type="project" value="TreeGrafter"/>
</dbReference>
<dbReference type="EC" id="2.7.1.67" evidence="9"/>
<keyword evidence="6 9" id="KW-0418">Kinase</keyword>
<evidence type="ECO:0000256" key="2">
    <source>
        <dbReference type="ARBA" id="ARBA00008941"/>
    </source>
</evidence>
<evidence type="ECO:0000313" key="13">
    <source>
        <dbReference type="WBParaSite" id="TMUE_1000005299.1"/>
    </source>
</evidence>
<dbReference type="PANTHER" id="PTHR12865:SF1">
    <property type="entry name" value="PHOSPHATIDYLINOSITOL 4-KINASE TYPE 2"/>
    <property type="match status" value="1"/>
</dbReference>
<evidence type="ECO:0000256" key="6">
    <source>
        <dbReference type="ARBA" id="ARBA00022777"/>
    </source>
</evidence>
<keyword evidence="5 9" id="KW-0547">Nucleotide-binding</keyword>
<comment type="similarity">
    <text evidence="2 9">Belongs to the PI3/PI4-kinase family. Type II PI4K subfamily.</text>
</comment>
<evidence type="ECO:0000256" key="9">
    <source>
        <dbReference type="RuleBase" id="RU367084"/>
    </source>
</evidence>
<dbReference type="STRING" id="70415.A0A5S6QDP0"/>
<dbReference type="Proteomes" id="UP000046395">
    <property type="component" value="Unassembled WGS sequence"/>
</dbReference>
<keyword evidence="4 9" id="KW-0808">Transferase</keyword>
<keyword evidence="7 9" id="KW-0067">ATP-binding</keyword>
<dbReference type="AlphaFoldDB" id="A0A5S6QDP0"/>
<dbReference type="GO" id="GO:0005768">
    <property type="term" value="C:endosome"/>
    <property type="evidence" value="ECO:0007669"/>
    <property type="project" value="TreeGrafter"/>
</dbReference>
<dbReference type="GO" id="GO:0005802">
    <property type="term" value="C:trans-Golgi network"/>
    <property type="evidence" value="ECO:0007669"/>
    <property type="project" value="TreeGrafter"/>
</dbReference>
<comment type="catalytic activity">
    <reaction evidence="9">
        <text>a 1,2-diacyl-sn-glycero-3-phospho-(1D-myo-inositol) + ATP = a 1,2-diacyl-sn-glycero-3-phospho-(1D-myo-inositol 4-phosphate) + ADP + H(+)</text>
        <dbReference type="Rhea" id="RHEA:19877"/>
        <dbReference type="ChEBI" id="CHEBI:15378"/>
        <dbReference type="ChEBI" id="CHEBI:30616"/>
        <dbReference type="ChEBI" id="CHEBI:57880"/>
        <dbReference type="ChEBI" id="CHEBI:58178"/>
        <dbReference type="ChEBI" id="CHEBI:456216"/>
        <dbReference type="EC" id="2.7.1.67"/>
    </reaction>
</comment>
<comment type="subcellular location">
    <subcellularLocation>
        <location evidence="1">Cell membrane</location>
    </subcellularLocation>
    <subcellularLocation>
        <location evidence="9">Membrane</location>
        <topology evidence="9">Peripheral membrane protein</topology>
    </subcellularLocation>
</comment>
<evidence type="ECO:0000256" key="8">
    <source>
        <dbReference type="ARBA" id="ARBA00023136"/>
    </source>
</evidence>
<dbReference type="GO" id="GO:0007030">
    <property type="term" value="P:Golgi organization"/>
    <property type="evidence" value="ECO:0007669"/>
    <property type="project" value="TreeGrafter"/>
</dbReference>
<evidence type="ECO:0000256" key="5">
    <source>
        <dbReference type="ARBA" id="ARBA00022741"/>
    </source>
</evidence>
<organism evidence="12 13">
    <name type="scientific">Trichuris muris</name>
    <name type="common">Mouse whipworm</name>
    <dbReference type="NCBI Taxonomy" id="70415"/>
    <lineage>
        <taxon>Eukaryota</taxon>
        <taxon>Metazoa</taxon>
        <taxon>Ecdysozoa</taxon>
        <taxon>Nematoda</taxon>
        <taxon>Enoplea</taxon>
        <taxon>Dorylaimia</taxon>
        <taxon>Trichinellida</taxon>
        <taxon>Trichuridae</taxon>
        <taxon>Trichuris</taxon>
    </lineage>
</organism>
<evidence type="ECO:0000256" key="7">
    <source>
        <dbReference type="ARBA" id="ARBA00022840"/>
    </source>
</evidence>
<feature type="region of interest" description="Disordered" evidence="10">
    <location>
        <begin position="1"/>
        <end position="33"/>
    </location>
</feature>
<evidence type="ECO:0000256" key="10">
    <source>
        <dbReference type="SAM" id="MobiDB-lite"/>
    </source>
</evidence>
<dbReference type="PANTHER" id="PTHR12865">
    <property type="entry name" value="PHOSPHATIDYLINOSITOL 4-KINASE TYPE-II"/>
    <property type="match status" value="1"/>
</dbReference>
<dbReference type="GO" id="GO:0007032">
    <property type="term" value="P:endosome organization"/>
    <property type="evidence" value="ECO:0007669"/>
    <property type="project" value="TreeGrafter"/>
</dbReference>
<accession>A0A5S6QDP0</accession>
<evidence type="ECO:0000256" key="4">
    <source>
        <dbReference type="ARBA" id="ARBA00022679"/>
    </source>
</evidence>
<dbReference type="GO" id="GO:0005524">
    <property type="term" value="F:ATP binding"/>
    <property type="evidence" value="ECO:0007669"/>
    <property type="project" value="UniProtKB-UniRule"/>
</dbReference>
<dbReference type="PROSITE" id="PS50290">
    <property type="entry name" value="PI3_4_KINASE_3"/>
    <property type="match status" value="1"/>
</dbReference>
<protein>
    <recommendedName>
        <fullName evidence="9">Phosphatidylinositol 4-kinase type 2</fullName>
        <ecNumber evidence="9">2.7.1.67</ecNumber>
    </recommendedName>
</protein>
<dbReference type="GO" id="GO:0046854">
    <property type="term" value="P:phosphatidylinositol phosphate biosynthetic process"/>
    <property type="evidence" value="ECO:0007669"/>
    <property type="project" value="UniProtKB-UniRule"/>
</dbReference>
<keyword evidence="8 9" id="KW-0472">Membrane</keyword>
<keyword evidence="12" id="KW-1185">Reference proteome</keyword>
<dbReference type="WBParaSite" id="TMUE_1000005299.1">
    <property type="protein sequence ID" value="TMUE_1000005299.1"/>
    <property type="gene ID" value="WBGene00289357"/>
</dbReference>
<evidence type="ECO:0000313" key="12">
    <source>
        <dbReference type="Proteomes" id="UP000046395"/>
    </source>
</evidence>
<reference evidence="13" key="1">
    <citation type="submission" date="2019-12" db="UniProtKB">
        <authorList>
            <consortium name="WormBaseParasite"/>
        </authorList>
    </citation>
    <scope>IDENTIFICATION</scope>
</reference>
<dbReference type="Pfam" id="PF00454">
    <property type="entry name" value="PI3_PI4_kinase"/>
    <property type="match status" value="1"/>
</dbReference>
<evidence type="ECO:0000259" key="11">
    <source>
        <dbReference type="PROSITE" id="PS50290"/>
    </source>
</evidence>
<dbReference type="InterPro" id="IPR039756">
    <property type="entry name" value="Lsb6/PI4K2"/>
</dbReference>
<dbReference type="GO" id="GO:0005886">
    <property type="term" value="C:plasma membrane"/>
    <property type="evidence" value="ECO:0007669"/>
    <property type="project" value="UniProtKB-SubCell"/>
</dbReference>
<feature type="compositionally biased region" description="Basic residues" evidence="10">
    <location>
        <begin position="1"/>
        <end position="19"/>
    </location>
</feature>
<dbReference type="InterPro" id="IPR000403">
    <property type="entry name" value="PI3/4_kinase_cat_dom"/>
</dbReference>
<evidence type="ECO:0000256" key="3">
    <source>
        <dbReference type="ARBA" id="ARBA00022475"/>
    </source>
</evidence>
<keyword evidence="3" id="KW-1003">Cell membrane</keyword>
<feature type="domain" description="PI3K/PI4K catalytic" evidence="11">
    <location>
        <begin position="69"/>
        <end position="411"/>
    </location>
</feature>
<dbReference type="GO" id="GO:0004430">
    <property type="term" value="F:1-phosphatidylinositol 4-kinase activity"/>
    <property type="evidence" value="ECO:0007669"/>
    <property type="project" value="UniProtKB-UniRule"/>
</dbReference>